<dbReference type="EMBL" id="CP036455">
    <property type="protein sequence ID" value="QBI52873.1"/>
    <property type="molecule type" value="Genomic_DNA"/>
</dbReference>
<evidence type="ECO:0000313" key="3">
    <source>
        <dbReference type="Proteomes" id="UP000292235"/>
    </source>
</evidence>
<protein>
    <recommendedName>
        <fullName evidence="4">ATP/GTP-binding protein</fullName>
    </recommendedName>
</protein>
<sequence length="127" mass="14375">MGRRARSCGPLWGVPGDCPYPGTVSPRRNTPRRRGASRPPGDDDAVFRRVTGAERRETGPDGEWAVRRITGAAATKTYRCPGCQQEIPPAMPHVVAWRPFGDGEDRRHWHSSCWERRADRGVRFPRR</sequence>
<dbReference type="AlphaFoldDB" id="A0A4P6PXQ6"/>
<proteinExistence type="predicted"/>
<accession>A0A4P6PXQ6</accession>
<reference evidence="2 3" key="1">
    <citation type="submission" date="2019-02" db="EMBL/GenBank/DDBJ databases">
        <authorList>
            <person name="Khodamoradi S."/>
            <person name="Hahnke R.L."/>
            <person name="Kaempfer P."/>
            <person name="Schumann P."/>
            <person name="Rohde M."/>
            <person name="Steinert M."/>
            <person name="Luzhetskyy A."/>
            <person name="Wink J."/>
            <person name="Ruckert C."/>
        </authorList>
    </citation>
    <scope>NUCLEOTIDE SEQUENCE [LARGE SCALE GENOMIC DNA]</scope>
    <source>
        <strain evidence="2 3">M2</strain>
    </source>
</reference>
<dbReference type="KEGG" id="strr:EKD16_05335"/>
<dbReference type="Proteomes" id="UP000292235">
    <property type="component" value="Chromosome"/>
</dbReference>
<name>A0A4P6PXQ6_9ACTN</name>
<feature type="region of interest" description="Disordered" evidence="1">
    <location>
        <begin position="1"/>
        <end position="61"/>
    </location>
</feature>
<gene>
    <name evidence="2" type="ORF">EKD16_05335</name>
</gene>
<evidence type="ECO:0008006" key="4">
    <source>
        <dbReference type="Google" id="ProtNLM"/>
    </source>
</evidence>
<feature type="compositionally biased region" description="Basic and acidic residues" evidence="1">
    <location>
        <begin position="45"/>
        <end position="59"/>
    </location>
</feature>
<keyword evidence="3" id="KW-1185">Reference proteome</keyword>
<evidence type="ECO:0000313" key="2">
    <source>
        <dbReference type="EMBL" id="QBI52873.1"/>
    </source>
</evidence>
<organism evidence="2 3">
    <name type="scientific">Streptomonospora litoralis</name>
    <dbReference type="NCBI Taxonomy" id="2498135"/>
    <lineage>
        <taxon>Bacteria</taxon>
        <taxon>Bacillati</taxon>
        <taxon>Actinomycetota</taxon>
        <taxon>Actinomycetes</taxon>
        <taxon>Streptosporangiales</taxon>
        <taxon>Nocardiopsidaceae</taxon>
        <taxon>Streptomonospora</taxon>
    </lineage>
</organism>
<evidence type="ECO:0000256" key="1">
    <source>
        <dbReference type="SAM" id="MobiDB-lite"/>
    </source>
</evidence>